<feature type="domain" description="Transcription factor spt8 beta-propeller" evidence="4">
    <location>
        <begin position="197"/>
        <end position="301"/>
    </location>
</feature>
<accession>A0A507CS58</accession>
<evidence type="ECO:0000256" key="2">
    <source>
        <dbReference type="ARBA" id="ARBA00022737"/>
    </source>
</evidence>
<evidence type="ECO:0000313" key="5">
    <source>
        <dbReference type="EMBL" id="TPX41985.1"/>
    </source>
</evidence>
<dbReference type="InterPro" id="IPR001680">
    <property type="entry name" value="WD40_rpt"/>
</dbReference>
<dbReference type="SMART" id="SM00320">
    <property type="entry name" value="WD40"/>
    <property type="match status" value="6"/>
</dbReference>
<evidence type="ECO:0000259" key="4">
    <source>
        <dbReference type="Pfam" id="PF23798"/>
    </source>
</evidence>
<gene>
    <name evidence="5" type="ORF">SeMB42_g05322</name>
</gene>
<name>A0A507CS58_9FUNG</name>
<feature type="repeat" description="WD" evidence="3">
    <location>
        <begin position="139"/>
        <end position="180"/>
    </location>
</feature>
<feature type="domain" description="Transcription factor spt8 beta-propeller" evidence="4">
    <location>
        <begin position="13"/>
        <end position="194"/>
    </location>
</feature>
<keyword evidence="6" id="KW-1185">Reference proteome</keyword>
<dbReference type="PROSITE" id="PS50082">
    <property type="entry name" value="WD_REPEATS_2"/>
    <property type="match status" value="1"/>
</dbReference>
<dbReference type="Proteomes" id="UP000317494">
    <property type="component" value="Unassembled WGS sequence"/>
</dbReference>
<evidence type="ECO:0000256" key="1">
    <source>
        <dbReference type="ARBA" id="ARBA00022574"/>
    </source>
</evidence>
<dbReference type="STRING" id="286115.A0A507CS58"/>
<comment type="caution">
    <text evidence="5">The sequence shown here is derived from an EMBL/GenBank/DDBJ whole genome shotgun (WGS) entry which is preliminary data.</text>
</comment>
<dbReference type="PANTHER" id="PTHR19879">
    <property type="entry name" value="TRANSCRIPTION INITIATION FACTOR TFIID"/>
    <property type="match status" value="1"/>
</dbReference>
<proteinExistence type="predicted"/>
<dbReference type="PROSITE" id="PS50294">
    <property type="entry name" value="WD_REPEATS_REGION"/>
    <property type="match status" value="1"/>
</dbReference>
<evidence type="ECO:0000256" key="3">
    <source>
        <dbReference type="PROSITE-ProRule" id="PRU00221"/>
    </source>
</evidence>
<reference evidence="5 6" key="1">
    <citation type="journal article" date="2019" name="Sci. Rep.">
        <title>Comparative genomics of chytrid fungi reveal insights into the obligate biotrophic and pathogenic lifestyle of Synchytrium endobioticum.</title>
        <authorList>
            <person name="van de Vossenberg B.T.L.H."/>
            <person name="Warris S."/>
            <person name="Nguyen H.D.T."/>
            <person name="van Gent-Pelzer M.P.E."/>
            <person name="Joly D.L."/>
            <person name="van de Geest H.C."/>
            <person name="Bonants P.J.M."/>
            <person name="Smith D.S."/>
            <person name="Levesque C.A."/>
            <person name="van der Lee T.A.J."/>
        </authorList>
    </citation>
    <scope>NUCLEOTIDE SEQUENCE [LARGE SCALE GENOMIC DNA]</scope>
    <source>
        <strain evidence="5 6">MB42</strain>
    </source>
</reference>
<dbReference type="InterPro" id="IPR057544">
    <property type="entry name" value="Beta-prop_SPT8"/>
</dbReference>
<dbReference type="AlphaFoldDB" id="A0A507CS58"/>
<dbReference type="InterPro" id="IPR036322">
    <property type="entry name" value="WD40_repeat_dom_sf"/>
</dbReference>
<dbReference type="Gene3D" id="2.130.10.10">
    <property type="entry name" value="YVTN repeat-like/Quinoprotein amine dehydrogenase"/>
    <property type="match status" value="2"/>
</dbReference>
<dbReference type="InterPro" id="IPR019775">
    <property type="entry name" value="WD40_repeat_CS"/>
</dbReference>
<keyword evidence="2" id="KW-0677">Repeat</keyword>
<protein>
    <recommendedName>
        <fullName evidence="4">Transcription factor spt8 beta-propeller domain-containing protein</fullName>
    </recommendedName>
</protein>
<dbReference type="EMBL" id="QEAN01000249">
    <property type="protein sequence ID" value="TPX41985.1"/>
    <property type="molecule type" value="Genomic_DNA"/>
</dbReference>
<dbReference type="PROSITE" id="PS00678">
    <property type="entry name" value="WD_REPEATS_1"/>
    <property type="match status" value="1"/>
</dbReference>
<sequence>MQVDASSYAVSCEITPLVHAPHPCQINCAAATKNMKWVLTGGDDGFIRKYDFFASMNGKLHMAGLQTQAHSDAIHYGGVLLSAWDNAEQPPSPVFDPKISAVHALDVHSDGVWCVTGLDRGCINLWSVRHNEGSCQHVFDYHRSLVSVIKITPDQKHLMSASSDKSIVLWDLNTGQIPRQYTGATSQIASIQMQADVMVLIATIDGALLIYDVRTLAPVKKLISPDSPPWTQCACWGIDGNRVYSGRRNGSVDEWHVGKEERIRRLHLPSNSGPVSSVLAIPGSKHLLCASQDNVRLWDLNHPVFWFYPYYHTG</sequence>
<evidence type="ECO:0000313" key="6">
    <source>
        <dbReference type="Proteomes" id="UP000317494"/>
    </source>
</evidence>
<keyword evidence="1 3" id="KW-0853">WD repeat</keyword>
<dbReference type="Pfam" id="PF23798">
    <property type="entry name" value="Beta-prop_SPT8"/>
    <property type="match status" value="2"/>
</dbReference>
<dbReference type="VEuPathDB" id="FungiDB:SeMB42_g05322"/>
<dbReference type="InterPro" id="IPR015943">
    <property type="entry name" value="WD40/YVTN_repeat-like_dom_sf"/>
</dbReference>
<dbReference type="PANTHER" id="PTHR19879:SF9">
    <property type="entry name" value="TRANSCRIPTION INITIATION FACTOR TFIID SUBUNIT 5"/>
    <property type="match status" value="1"/>
</dbReference>
<dbReference type="SUPFAM" id="SSF50978">
    <property type="entry name" value="WD40 repeat-like"/>
    <property type="match status" value="1"/>
</dbReference>
<organism evidence="5 6">
    <name type="scientific">Synchytrium endobioticum</name>
    <dbReference type="NCBI Taxonomy" id="286115"/>
    <lineage>
        <taxon>Eukaryota</taxon>
        <taxon>Fungi</taxon>
        <taxon>Fungi incertae sedis</taxon>
        <taxon>Chytridiomycota</taxon>
        <taxon>Chytridiomycota incertae sedis</taxon>
        <taxon>Chytridiomycetes</taxon>
        <taxon>Synchytriales</taxon>
        <taxon>Synchytriaceae</taxon>
        <taxon>Synchytrium</taxon>
    </lineage>
</organism>